<evidence type="ECO:0000259" key="2">
    <source>
        <dbReference type="Pfam" id="PF00085"/>
    </source>
</evidence>
<feature type="signal peptide" evidence="1">
    <location>
        <begin position="1"/>
        <end position="21"/>
    </location>
</feature>
<dbReference type="InterPro" id="IPR036249">
    <property type="entry name" value="Thioredoxin-like_sf"/>
</dbReference>
<evidence type="ECO:0000313" key="4">
    <source>
        <dbReference type="Proteomes" id="UP001165160"/>
    </source>
</evidence>
<proteinExistence type="predicted"/>
<organism evidence="3 4">
    <name type="scientific">Triparma verrucosa</name>
    <dbReference type="NCBI Taxonomy" id="1606542"/>
    <lineage>
        <taxon>Eukaryota</taxon>
        <taxon>Sar</taxon>
        <taxon>Stramenopiles</taxon>
        <taxon>Ochrophyta</taxon>
        <taxon>Bolidophyceae</taxon>
        <taxon>Parmales</taxon>
        <taxon>Triparmaceae</taxon>
        <taxon>Triparma</taxon>
    </lineage>
</organism>
<name>A0A9W7C117_9STRA</name>
<dbReference type="Proteomes" id="UP001165160">
    <property type="component" value="Unassembled WGS sequence"/>
</dbReference>
<evidence type="ECO:0000313" key="3">
    <source>
        <dbReference type="EMBL" id="GMI00273.1"/>
    </source>
</evidence>
<comment type="caution">
    <text evidence="3">The sequence shown here is derived from an EMBL/GenBank/DDBJ whole genome shotgun (WGS) entry which is preliminary data.</text>
</comment>
<keyword evidence="1" id="KW-0732">Signal</keyword>
<feature type="chain" id="PRO_5040822681" description="Thioredoxin domain-containing protein" evidence="1">
    <location>
        <begin position="22"/>
        <end position="182"/>
    </location>
</feature>
<dbReference type="SUPFAM" id="SSF52833">
    <property type="entry name" value="Thioredoxin-like"/>
    <property type="match status" value="1"/>
</dbReference>
<accession>A0A9W7C117</accession>
<evidence type="ECO:0000256" key="1">
    <source>
        <dbReference type="SAM" id="SignalP"/>
    </source>
</evidence>
<sequence length="182" mass="20399">MSKLFLSLLALLCVSLRVSHGFGVGTLSKPFRGSSRITTVESLDEYRDQVSCGQSEVVVVRFFSNYCKACERTSLPYQKLSQTHPTLKFIDVPNTPSTAAIFEAFGITRLPYAHIYHPEVGLSEETKCNKRLWKDFSRKVKSWSDMECEVVYDDDEDPPETSYVLSRAGLTGVDGVSGVWLV</sequence>
<protein>
    <recommendedName>
        <fullName evidence="2">Thioredoxin domain-containing protein</fullName>
    </recommendedName>
</protein>
<reference evidence="4" key="1">
    <citation type="journal article" date="2023" name="Commun. Biol.">
        <title>Genome analysis of Parmales, the sister group of diatoms, reveals the evolutionary specialization of diatoms from phago-mixotrophs to photoautotrophs.</title>
        <authorList>
            <person name="Ban H."/>
            <person name="Sato S."/>
            <person name="Yoshikawa S."/>
            <person name="Yamada K."/>
            <person name="Nakamura Y."/>
            <person name="Ichinomiya M."/>
            <person name="Sato N."/>
            <person name="Blanc-Mathieu R."/>
            <person name="Endo H."/>
            <person name="Kuwata A."/>
            <person name="Ogata H."/>
        </authorList>
    </citation>
    <scope>NUCLEOTIDE SEQUENCE [LARGE SCALE GENOMIC DNA]</scope>
    <source>
        <strain evidence="4">NIES 3699</strain>
    </source>
</reference>
<dbReference type="Gene3D" id="3.40.30.10">
    <property type="entry name" value="Glutaredoxin"/>
    <property type="match status" value="1"/>
</dbReference>
<keyword evidence="4" id="KW-1185">Reference proteome</keyword>
<feature type="domain" description="Thioredoxin" evidence="2">
    <location>
        <begin position="42"/>
        <end position="120"/>
    </location>
</feature>
<dbReference type="EMBL" id="BRXX01000246">
    <property type="protein sequence ID" value="GMI00273.1"/>
    <property type="molecule type" value="Genomic_DNA"/>
</dbReference>
<dbReference type="InterPro" id="IPR013766">
    <property type="entry name" value="Thioredoxin_domain"/>
</dbReference>
<dbReference type="AlphaFoldDB" id="A0A9W7C117"/>
<gene>
    <name evidence="3" type="ORF">TrVE_jg1826</name>
</gene>
<dbReference type="Pfam" id="PF00085">
    <property type="entry name" value="Thioredoxin"/>
    <property type="match status" value="1"/>
</dbReference>